<organism evidence="1 2">
    <name type="scientific">Senna tora</name>
    <dbReference type="NCBI Taxonomy" id="362788"/>
    <lineage>
        <taxon>Eukaryota</taxon>
        <taxon>Viridiplantae</taxon>
        <taxon>Streptophyta</taxon>
        <taxon>Embryophyta</taxon>
        <taxon>Tracheophyta</taxon>
        <taxon>Spermatophyta</taxon>
        <taxon>Magnoliopsida</taxon>
        <taxon>eudicotyledons</taxon>
        <taxon>Gunneridae</taxon>
        <taxon>Pentapetalae</taxon>
        <taxon>rosids</taxon>
        <taxon>fabids</taxon>
        <taxon>Fabales</taxon>
        <taxon>Fabaceae</taxon>
        <taxon>Caesalpinioideae</taxon>
        <taxon>Cassia clade</taxon>
        <taxon>Senna</taxon>
    </lineage>
</organism>
<dbReference type="Proteomes" id="UP000634136">
    <property type="component" value="Unassembled WGS sequence"/>
</dbReference>
<keyword evidence="2" id="KW-1185">Reference proteome</keyword>
<proteinExistence type="predicted"/>
<accession>A0A834T3F5</accession>
<evidence type="ECO:0000313" key="2">
    <source>
        <dbReference type="Proteomes" id="UP000634136"/>
    </source>
</evidence>
<dbReference type="EMBL" id="JAAIUW010000009">
    <property type="protein sequence ID" value="KAF7815618.1"/>
    <property type="molecule type" value="Genomic_DNA"/>
</dbReference>
<gene>
    <name evidence="1" type="ORF">G2W53_029587</name>
</gene>
<evidence type="ECO:0000313" key="1">
    <source>
        <dbReference type="EMBL" id="KAF7815618.1"/>
    </source>
</evidence>
<comment type="caution">
    <text evidence="1">The sequence shown here is derived from an EMBL/GenBank/DDBJ whole genome shotgun (WGS) entry which is preliminary data.</text>
</comment>
<dbReference type="OrthoDB" id="1436184at2759"/>
<name>A0A834T3F5_9FABA</name>
<dbReference type="AlphaFoldDB" id="A0A834T3F5"/>
<sequence>MVLACYCEFLLSFFLSFSIRWFKLFVEMAEVVLSIAAKVLEYLVDPAIREGYYLFPVNERDKQ</sequence>
<reference evidence="1" key="1">
    <citation type="submission" date="2020-09" db="EMBL/GenBank/DDBJ databases">
        <title>Genome-Enabled Discovery of Anthraquinone Biosynthesis in Senna tora.</title>
        <authorList>
            <person name="Kang S.-H."/>
            <person name="Pandey R.P."/>
            <person name="Lee C.-M."/>
            <person name="Sim J.-S."/>
            <person name="Jeong J.-T."/>
            <person name="Choi B.-S."/>
            <person name="Jung M."/>
            <person name="Ginzburg D."/>
            <person name="Zhao K."/>
            <person name="Won S.Y."/>
            <person name="Oh T.-J."/>
            <person name="Yu Y."/>
            <person name="Kim N.-H."/>
            <person name="Lee O.R."/>
            <person name="Lee T.-H."/>
            <person name="Bashyal P."/>
            <person name="Kim T.-S."/>
            <person name="Lee W.-H."/>
            <person name="Kawkins C."/>
            <person name="Kim C.-K."/>
            <person name="Kim J.S."/>
            <person name="Ahn B.O."/>
            <person name="Rhee S.Y."/>
            <person name="Sohng J.K."/>
        </authorList>
    </citation>
    <scope>NUCLEOTIDE SEQUENCE</scope>
    <source>
        <tissue evidence="1">Leaf</tissue>
    </source>
</reference>
<protein>
    <submittedName>
        <fullName evidence="1">Putative disease resistance protein</fullName>
    </submittedName>
</protein>